<dbReference type="GO" id="GO:0003677">
    <property type="term" value="F:DNA binding"/>
    <property type="evidence" value="ECO:0007669"/>
    <property type="project" value="UniProtKB-KW"/>
</dbReference>
<evidence type="ECO:0000256" key="8">
    <source>
        <dbReference type="SAM" id="Coils"/>
    </source>
</evidence>
<feature type="region of interest" description="Disordered" evidence="9">
    <location>
        <begin position="160"/>
        <end position="226"/>
    </location>
</feature>
<dbReference type="AlphaFoldDB" id="A0A177WTF3"/>
<dbReference type="GO" id="GO:0006355">
    <property type="term" value="P:regulation of DNA-templated transcription"/>
    <property type="evidence" value="ECO:0007669"/>
    <property type="project" value="UniProtKB-ARBA"/>
</dbReference>
<dbReference type="GO" id="GO:0005634">
    <property type="term" value="C:nucleus"/>
    <property type="evidence" value="ECO:0007669"/>
    <property type="project" value="UniProtKB-SubCell"/>
</dbReference>
<feature type="compositionally biased region" description="Polar residues" evidence="9">
    <location>
        <begin position="92"/>
        <end position="102"/>
    </location>
</feature>
<keyword evidence="8" id="KW-0175">Coiled coil</keyword>
<comment type="subcellular location">
    <subcellularLocation>
        <location evidence="1">Nucleus</location>
    </subcellularLocation>
</comment>
<evidence type="ECO:0000256" key="3">
    <source>
        <dbReference type="ARBA" id="ARBA00022737"/>
    </source>
</evidence>
<evidence type="ECO:0000256" key="9">
    <source>
        <dbReference type="SAM" id="MobiDB-lite"/>
    </source>
</evidence>
<feature type="compositionally biased region" description="Low complexity" evidence="9">
    <location>
        <begin position="81"/>
        <end position="91"/>
    </location>
</feature>
<name>A0A177WTF3_BATDL</name>
<feature type="compositionally biased region" description="Low complexity" evidence="9">
    <location>
        <begin position="188"/>
        <end position="201"/>
    </location>
</feature>
<proteinExistence type="predicted"/>
<evidence type="ECO:0000256" key="1">
    <source>
        <dbReference type="ARBA" id="ARBA00004123"/>
    </source>
</evidence>
<evidence type="ECO:0000313" key="11">
    <source>
        <dbReference type="Proteomes" id="UP000077115"/>
    </source>
</evidence>
<evidence type="ECO:0000256" key="2">
    <source>
        <dbReference type="ARBA" id="ARBA00022723"/>
    </source>
</evidence>
<keyword evidence="2" id="KW-0479">Metal-binding</keyword>
<dbReference type="PANTHER" id="PTHR24391:SF18">
    <property type="entry name" value="EG:115C2.6 PROTEIN"/>
    <property type="match status" value="1"/>
</dbReference>
<keyword evidence="3" id="KW-0677">Repeat</keyword>
<evidence type="ECO:0000256" key="7">
    <source>
        <dbReference type="ARBA" id="ARBA00023242"/>
    </source>
</evidence>
<feature type="compositionally biased region" description="Polar residues" evidence="9">
    <location>
        <begin position="115"/>
        <end position="136"/>
    </location>
</feature>
<reference evidence="10 11" key="2">
    <citation type="submission" date="2016-05" db="EMBL/GenBank/DDBJ databases">
        <title>Lineage-specific infection strategies underlie the spectrum of fungal disease in amphibians.</title>
        <authorList>
            <person name="Cuomo C.A."/>
            <person name="Farrer R.A."/>
            <person name="James T."/>
            <person name="Longcore J."/>
            <person name="Birren B."/>
        </authorList>
    </citation>
    <scope>NUCLEOTIDE SEQUENCE [LARGE SCALE GENOMIC DNA]</scope>
    <source>
        <strain evidence="10 11">JEL423</strain>
    </source>
</reference>
<dbReference type="EMBL" id="DS022310">
    <property type="protein sequence ID" value="OAJ43373.1"/>
    <property type="molecule type" value="Genomic_DNA"/>
</dbReference>
<evidence type="ECO:0000313" key="10">
    <source>
        <dbReference type="EMBL" id="OAJ43373.1"/>
    </source>
</evidence>
<protein>
    <submittedName>
        <fullName evidence="10">Uncharacterized protein</fullName>
    </submittedName>
</protein>
<dbReference type="GO" id="GO:0008270">
    <property type="term" value="F:zinc ion binding"/>
    <property type="evidence" value="ECO:0007669"/>
    <property type="project" value="UniProtKB-KW"/>
</dbReference>
<keyword evidence="5" id="KW-0862">Zinc</keyword>
<reference evidence="10 11" key="1">
    <citation type="submission" date="2006-10" db="EMBL/GenBank/DDBJ databases">
        <title>The Genome Sequence of Batrachochytrium dendrobatidis JEL423.</title>
        <authorList>
            <consortium name="The Broad Institute Genome Sequencing Platform"/>
            <person name="Birren B."/>
            <person name="Lander E."/>
            <person name="Galagan J."/>
            <person name="Cuomo C."/>
            <person name="Devon K."/>
            <person name="Jaffe D."/>
            <person name="Butler J."/>
            <person name="Alvarez P."/>
            <person name="Gnerre S."/>
            <person name="Grabherr M."/>
            <person name="Kleber M."/>
            <person name="Mauceli E."/>
            <person name="Brockman W."/>
            <person name="Young S."/>
            <person name="LaButti K."/>
            <person name="Sykes S."/>
            <person name="DeCaprio D."/>
            <person name="Crawford M."/>
            <person name="Koehrsen M."/>
            <person name="Engels R."/>
            <person name="Montgomery P."/>
            <person name="Pearson M."/>
            <person name="Howarth C."/>
            <person name="Larson L."/>
            <person name="White J."/>
            <person name="O'Leary S."/>
            <person name="Kodira C."/>
            <person name="Zeng Q."/>
            <person name="Yandava C."/>
            <person name="Alvarado L."/>
            <person name="Longcore J."/>
            <person name="James T."/>
        </authorList>
    </citation>
    <scope>NUCLEOTIDE SEQUENCE [LARGE SCALE GENOMIC DNA]</scope>
    <source>
        <strain evidence="10 11">JEL423</strain>
    </source>
</reference>
<feature type="region of interest" description="Disordered" evidence="9">
    <location>
        <begin position="81"/>
        <end position="145"/>
    </location>
</feature>
<dbReference type="VEuPathDB" id="FungiDB:BDEG_26740"/>
<keyword evidence="4" id="KW-0863">Zinc-finger</keyword>
<evidence type="ECO:0000256" key="6">
    <source>
        <dbReference type="ARBA" id="ARBA00023125"/>
    </source>
</evidence>
<evidence type="ECO:0000256" key="5">
    <source>
        <dbReference type="ARBA" id="ARBA00022833"/>
    </source>
</evidence>
<feature type="compositionally biased region" description="Low complexity" evidence="9">
    <location>
        <begin position="160"/>
        <end position="171"/>
    </location>
</feature>
<dbReference type="Proteomes" id="UP000077115">
    <property type="component" value="Unassembled WGS sequence"/>
</dbReference>
<organism evidence="10 11">
    <name type="scientific">Batrachochytrium dendrobatidis (strain JEL423)</name>
    <dbReference type="NCBI Taxonomy" id="403673"/>
    <lineage>
        <taxon>Eukaryota</taxon>
        <taxon>Fungi</taxon>
        <taxon>Fungi incertae sedis</taxon>
        <taxon>Chytridiomycota</taxon>
        <taxon>Chytridiomycota incertae sedis</taxon>
        <taxon>Chytridiomycetes</taxon>
        <taxon>Rhizophydiales</taxon>
        <taxon>Rhizophydiales incertae sedis</taxon>
        <taxon>Batrachochytrium</taxon>
    </lineage>
</organism>
<feature type="coiled-coil region" evidence="8">
    <location>
        <begin position="277"/>
        <end position="304"/>
    </location>
</feature>
<feature type="compositionally biased region" description="Polar residues" evidence="9">
    <location>
        <begin position="208"/>
        <end position="217"/>
    </location>
</feature>
<accession>A0A177WTF3</accession>
<sequence>MVVKQSICGHTTLLEGSTTLSSLTVAHYKQSSNPVSLVNLKGLGLSPLTNLMKLVDILFVLTAAATANAILIPIDNNGSLQTSVTSSQVSSPTNEPNTGTSDEYQEESMDLSIHNRIQQQPMDQPNPNTPGPNQRPTVIVFGPNVLKQGRKRPIDVIDLTTFDQDQQQPTDVAGPSAPKRGQTQPIDQSSPSTSNQNQQQPMNKIEPGNTSSNQVTGLNKRDQNTFNRIKKRLVEYKELRNKKRKEYHKSMALGLKQWSALAMGEDISGSGYNPDTEKKAREEYEQARDRVRNVRHRLKDFMKRHGLEFEEPGLDLD</sequence>
<dbReference type="InterPro" id="IPR051574">
    <property type="entry name" value="ZnF_E-box_Homeobox"/>
</dbReference>
<evidence type="ECO:0000256" key="4">
    <source>
        <dbReference type="ARBA" id="ARBA00022771"/>
    </source>
</evidence>
<gene>
    <name evidence="10" type="ORF">BDEG_26740</name>
</gene>
<keyword evidence="6" id="KW-0238">DNA-binding</keyword>
<keyword evidence="7" id="KW-0539">Nucleus</keyword>
<dbReference type="PANTHER" id="PTHR24391">
    <property type="entry name" value="HISTONE H4 TRANSCRIPTION FACTOR-RELATED"/>
    <property type="match status" value="1"/>
</dbReference>